<comment type="subunit">
    <text evidence="1">Forms a complex composed of PxpA, PxpB and PxpC.</text>
</comment>
<sequence>MMRNMDLNADLGESWGAWTMGHDAEMLDIVTSANVACGFHAGDPLVMHRTLTLAKEKGVGVGAHPGYMDLWGFGRRRFADDDPAEIEKLLIYQIGAIQAMARAVGVPVTHFKAHGALANVTAVDAAMADAAARAVLATDPGMLFLAMPGTEQERAAQRAGLRVAREVFADRAYMADGTLAPRSRPGAVLQDAGEAAARMVRMVSEGRVATLDGPEIALEFDTICVHGDNPHAVAMARAVRAALTDAGIRLQPMAG</sequence>
<evidence type="ECO:0000256" key="1">
    <source>
        <dbReference type="HAMAP-Rule" id="MF_00691"/>
    </source>
</evidence>
<dbReference type="Proteomes" id="UP000244446">
    <property type="component" value="Unassembled WGS sequence"/>
</dbReference>
<dbReference type="Pfam" id="PF03746">
    <property type="entry name" value="LamB_YcsF"/>
    <property type="match status" value="1"/>
</dbReference>
<keyword evidence="1" id="KW-0067">ATP-binding</keyword>
<name>A0A2T7G7F2_9RHOB</name>
<dbReference type="SUPFAM" id="SSF88713">
    <property type="entry name" value="Glycoside hydrolase/deacetylase"/>
    <property type="match status" value="1"/>
</dbReference>
<organism evidence="2 3">
    <name type="scientific">Pelagivirga sediminicola</name>
    <dbReference type="NCBI Taxonomy" id="2170575"/>
    <lineage>
        <taxon>Bacteria</taxon>
        <taxon>Pseudomonadati</taxon>
        <taxon>Pseudomonadota</taxon>
        <taxon>Alphaproteobacteria</taxon>
        <taxon>Rhodobacterales</taxon>
        <taxon>Paracoccaceae</taxon>
        <taxon>Pelagivirga</taxon>
    </lineage>
</organism>
<proteinExistence type="inferred from homology"/>
<dbReference type="CDD" id="cd10787">
    <property type="entry name" value="LamB_YcsF_like"/>
    <property type="match status" value="1"/>
</dbReference>
<protein>
    <recommendedName>
        <fullName evidence="1">5-oxoprolinase subunit A</fullName>
        <shortName evidence="1">5-OPase subunit A</shortName>
        <ecNumber evidence="1">3.5.2.9</ecNumber>
    </recommendedName>
    <alternativeName>
        <fullName evidence="1">5-oxoprolinase (ATP-hydrolyzing) subunit A</fullName>
    </alternativeName>
</protein>
<dbReference type="InterPro" id="IPR011330">
    <property type="entry name" value="Glyco_hydro/deAcase_b/a-brl"/>
</dbReference>
<comment type="caution">
    <text evidence="2">The sequence shown here is derived from an EMBL/GenBank/DDBJ whole genome shotgun (WGS) entry which is preliminary data.</text>
</comment>
<evidence type="ECO:0000313" key="3">
    <source>
        <dbReference type="Proteomes" id="UP000244446"/>
    </source>
</evidence>
<dbReference type="EC" id="3.5.2.9" evidence="1"/>
<comment type="catalytic activity">
    <reaction evidence="1">
        <text>5-oxo-L-proline + ATP + 2 H2O = L-glutamate + ADP + phosphate + H(+)</text>
        <dbReference type="Rhea" id="RHEA:10348"/>
        <dbReference type="ChEBI" id="CHEBI:15377"/>
        <dbReference type="ChEBI" id="CHEBI:15378"/>
        <dbReference type="ChEBI" id="CHEBI:29985"/>
        <dbReference type="ChEBI" id="CHEBI:30616"/>
        <dbReference type="ChEBI" id="CHEBI:43474"/>
        <dbReference type="ChEBI" id="CHEBI:58402"/>
        <dbReference type="ChEBI" id="CHEBI:456216"/>
        <dbReference type="EC" id="3.5.2.9"/>
    </reaction>
</comment>
<gene>
    <name evidence="1" type="primary">pxpA</name>
    <name evidence="2" type="ORF">DC366_08880</name>
</gene>
<dbReference type="PANTHER" id="PTHR30292:SF0">
    <property type="entry name" value="5-OXOPROLINASE SUBUNIT A"/>
    <property type="match status" value="1"/>
</dbReference>
<dbReference type="NCBIfam" id="NF003814">
    <property type="entry name" value="PRK05406.1-3"/>
    <property type="match status" value="1"/>
</dbReference>
<dbReference type="Gene3D" id="3.20.20.370">
    <property type="entry name" value="Glycoside hydrolase/deacetylase"/>
    <property type="match status" value="1"/>
</dbReference>
<dbReference type="GO" id="GO:0017168">
    <property type="term" value="F:5-oxoprolinase (ATP-hydrolyzing) activity"/>
    <property type="evidence" value="ECO:0007669"/>
    <property type="project" value="UniProtKB-UniRule"/>
</dbReference>
<dbReference type="AlphaFoldDB" id="A0A2T7G7F2"/>
<dbReference type="HAMAP" id="MF_00691">
    <property type="entry name" value="PxpA"/>
    <property type="match status" value="1"/>
</dbReference>
<dbReference type="OrthoDB" id="9773478at2"/>
<dbReference type="NCBIfam" id="NF003816">
    <property type="entry name" value="PRK05406.1-5"/>
    <property type="match status" value="1"/>
</dbReference>
<accession>A0A2T7G7F2</accession>
<dbReference type="GO" id="GO:0005524">
    <property type="term" value="F:ATP binding"/>
    <property type="evidence" value="ECO:0007669"/>
    <property type="project" value="UniProtKB-UniRule"/>
</dbReference>
<dbReference type="GO" id="GO:0005975">
    <property type="term" value="P:carbohydrate metabolic process"/>
    <property type="evidence" value="ECO:0007669"/>
    <property type="project" value="InterPro"/>
</dbReference>
<evidence type="ECO:0000313" key="2">
    <source>
        <dbReference type="EMBL" id="PVA10344.1"/>
    </source>
</evidence>
<comment type="function">
    <text evidence="1">Catalyzes the cleavage of 5-oxoproline to form L-glutamate coupled to the hydrolysis of ATP to ADP and inorganic phosphate.</text>
</comment>
<reference evidence="2 3" key="1">
    <citation type="submission" date="2018-04" db="EMBL/GenBank/DDBJ databases">
        <title>Pelagivirga bohaiensis gen. nov., sp. nov., a bacterium isolated from the Bohai Sea.</title>
        <authorList>
            <person name="Ji X."/>
        </authorList>
    </citation>
    <scope>NUCLEOTIDE SEQUENCE [LARGE SCALE GENOMIC DNA]</scope>
    <source>
        <strain evidence="2 3">BH-SD19</strain>
    </source>
</reference>
<dbReference type="InterPro" id="IPR005501">
    <property type="entry name" value="LamB/YcsF/PxpA-like"/>
</dbReference>
<keyword evidence="1" id="KW-0547">Nucleotide-binding</keyword>
<dbReference type="EMBL" id="QCYH01000004">
    <property type="protein sequence ID" value="PVA10344.1"/>
    <property type="molecule type" value="Genomic_DNA"/>
</dbReference>
<keyword evidence="1" id="KW-0378">Hydrolase</keyword>
<keyword evidence="3" id="KW-1185">Reference proteome</keyword>
<dbReference type="PANTHER" id="PTHR30292">
    <property type="entry name" value="UNCHARACTERIZED PROTEIN YBGL-RELATED"/>
    <property type="match status" value="1"/>
</dbReference>
<comment type="similarity">
    <text evidence="1">Belongs to the LamB/PxpA family.</text>
</comment>